<feature type="domain" description="Photosynthesis system II assembly factor Ycf48/Hcf136-like" evidence="3">
    <location>
        <begin position="895"/>
        <end position="957"/>
    </location>
</feature>
<evidence type="ECO:0000256" key="2">
    <source>
        <dbReference type="ARBA" id="ARBA00023276"/>
    </source>
</evidence>
<dbReference type="GO" id="GO:0009523">
    <property type="term" value="C:photosystem II"/>
    <property type="evidence" value="ECO:0007669"/>
    <property type="project" value="UniProtKB-KW"/>
</dbReference>
<keyword evidence="2" id="KW-0604">Photosystem II</keyword>
<dbReference type="GO" id="GO:0005975">
    <property type="term" value="P:carbohydrate metabolic process"/>
    <property type="evidence" value="ECO:0007669"/>
    <property type="project" value="UniProtKB-ARBA"/>
</dbReference>
<keyword evidence="5" id="KW-1185">Reference proteome</keyword>
<dbReference type="Gene3D" id="2.60.120.200">
    <property type="match status" value="1"/>
</dbReference>
<dbReference type="InterPro" id="IPR013320">
    <property type="entry name" value="ConA-like_dom_sf"/>
</dbReference>
<name>A0A8J3DAR2_9BACT</name>
<dbReference type="SUPFAM" id="SSF49899">
    <property type="entry name" value="Concanavalin A-like lectins/glucanases"/>
    <property type="match status" value="1"/>
</dbReference>
<proteinExistence type="predicted"/>
<dbReference type="EMBL" id="BMXF01000003">
    <property type="protein sequence ID" value="GHB77273.1"/>
    <property type="molecule type" value="Genomic_DNA"/>
</dbReference>
<dbReference type="Proteomes" id="UP000598271">
    <property type="component" value="Unassembled WGS sequence"/>
</dbReference>
<evidence type="ECO:0000256" key="1">
    <source>
        <dbReference type="ARBA" id="ARBA00022531"/>
    </source>
</evidence>
<accession>A0A8J3DAR2</accession>
<dbReference type="GO" id="GO:0015979">
    <property type="term" value="P:photosynthesis"/>
    <property type="evidence" value="ECO:0007669"/>
    <property type="project" value="UniProtKB-KW"/>
</dbReference>
<protein>
    <recommendedName>
        <fullName evidence="3">Photosynthesis system II assembly factor Ycf48/Hcf136-like domain-containing protein</fullName>
    </recommendedName>
</protein>
<keyword evidence="1" id="KW-0602">Photosynthesis</keyword>
<sequence>MLLGFPAHAQPGLVAHYSFNGVFFDQTTNANHAIATGNPAFTADRNGQANSAINFGGCGNPQFLRIPNSPSLQVNDAMTVAFWAKVDLSSGMDPGTGTCDANGRHVFFAKGGDGYGVSPPGILGMTYPADGQQKVSFEANAGQVNTVITKEFPGPTWHHYAYVLTTNEVKLFIDAQLVHTSKGTLSFAQANQQDLYLGVMGPKSSPVLGITYWYPLNGALDDVRIFNRGLGATEIGTVFASDDAGSCAPAATTILPASNTLFCDGQPLTLKAASISPGVQLQWQRDGQPLPQATLDSLVVTQPGTYQLETTKRQDMWKSDIGGFKTTMNDVQFVGNTGWIVGEYGLVLKTTDGGGTFDTLATGRQEKLTTVSFVNAQVGYIGGASGLILKTENGGTSWFPLSFPSIGAVRKVQFLNENTGYVLASQPGFVSDSFLYKTTNGGTDWVQVGLPNADKIIDIAFVDADFGWIASAKDIHSTSDGGINWTLRKRISDCYSKRFNMIHAFDKSTAWAMYYPDGYCNNSTNTLMRTTDGGTTWTEHNLSFPYASTPLSSYLSPTDINFRDAQNGYVVAQFSSKRGGSNTWGGSVIYRTQNGGQTWTDIYNSILQADFYAIDFTNSQALAVGKGGLLFDISSTGTISAKNPQNRTYLPLKTVGGNSNRVFVGGGTINFPQQYVSNPRSALLTKIPNQDWEKTETVITYSTDYYVTGTVFNQIKFKDDKFGWRVAYQTLSTTHDGGNTWAPIFDNSGQQNPPWYYFYSIEKAHFQNDSTGFVLAAVPQAGLSLISFKGKSRSNVEIPFKDQGAPYSSGMLDLQFIDNNTGFITTYNGKLIKTTDGGNSWSVQLAKASTPLYRVFFVNAQTGWVIGDGGLILKTNDGGSTWTEQTSGTLADLRGVYFHSAQEGYVVGGNGTLLKTSNGGTTWIRIVTDTRYTLRDINFTSRNEAYAVGESGTILSFDPTLLPDCKTTSAAVNVSQTTGMVCESTASGEWNNASTWSCGHVPLSCDQVVVGHVVTLSQSVQVRAVEIRQNGQLAVQGGNVLVQN</sequence>
<feature type="domain" description="Photosynthesis system II assembly factor Ycf48/Hcf136-like" evidence="3">
    <location>
        <begin position="801"/>
        <end position="884"/>
    </location>
</feature>
<dbReference type="Gene3D" id="2.130.10.10">
    <property type="entry name" value="YVTN repeat-like/Quinoprotein amine dehydrogenase"/>
    <property type="match status" value="2"/>
</dbReference>
<dbReference type="RefSeq" id="WP_189565730.1">
    <property type="nucleotide sequence ID" value="NZ_BMXF01000003.1"/>
</dbReference>
<dbReference type="Pfam" id="PF13385">
    <property type="entry name" value="Laminin_G_3"/>
    <property type="match status" value="1"/>
</dbReference>
<dbReference type="PANTHER" id="PTHR47199:SF2">
    <property type="entry name" value="PHOTOSYSTEM II STABILITY_ASSEMBLY FACTOR HCF136, CHLOROPLASTIC"/>
    <property type="match status" value="1"/>
</dbReference>
<comment type="caution">
    <text evidence="4">The sequence shown here is derived from an EMBL/GenBank/DDBJ whole genome shotgun (WGS) entry which is preliminary data.</text>
</comment>
<gene>
    <name evidence="4" type="ORF">GCM10007390_34160</name>
</gene>
<dbReference type="GO" id="GO:0004553">
    <property type="term" value="F:hydrolase activity, hydrolyzing O-glycosyl compounds"/>
    <property type="evidence" value="ECO:0007669"/>
    <property type="project" value="UniProtKB-ARBA"/>
</dbReference>
<reference evidence="4 5" key="1">
    <citation type="journal article" date="2014" name="Int. J. Syst. Evol. Microbiol.">
        <title>Complete genome sequence of Corynebacterium casei LMG S-19264T (=DSM 44701T), isolated from a smear-ripened cheese.</title>
        <authorList>
            <consortium name="US DOE Joint Genome Institute (JGI-PGF)"/>
            <person name="Walter F."/>
            <person name="Albersmeier A."/>
            <person name="Kalinowski J."/>
            <person name="Ruckert C."/>
        </authorList>
    </citation>
    <scope>NUCLEOTIDE SEQUENCE [LARGE SCALE GENOMIC DNA]</scope>
    <source>
        <strain evidence="4 5">KCTC 12866</strain>
    </source>
</reference>
<organism evidence="4 5">
    <name type="scientific">Persicitalea jodogahamensis</name>
    <dbReference type="NCBI Taxonomy" id="402147"/>
    <lineage>
        <taxon>Bacteria</taxon>
        <taxon>Pseudomonadati</taxon>
        <taxon>Bacteroidota</taxon>
        <taxon>Cytophagia</taxon>
        <taxon>Cytophagales</taxon>
        <taxon>Spirosomataceae</taxon>
        <taxon>Persicitalea</taxon>
    </lineage>
</organism>
<dbReference type="InterPro" id="IPR028203">
    <property type="entry name" value="PSII_CF48-like_dom"/>
</dbReference>
<dbReference type="Pfam" id="PF14870">
    <property type="entry name" value="PSII_BNR"/>
    <property type="match status" value="3"/>
</dbReference>
<dbReference type="InterPro" id="IPR015943">
    <property type="entry name" value="WD40/YVTN_repeat-like_dom_sf"/>
</dbReference>
<evidence type="ECO:0000259" key="3">
    <source>
        <dbReference type="Pfam" id="PF14870"/>
    </source>
</evidence>
<feature type="domain" description="Photosynthesis system II assembly factor Ycf48/Hcf136-like" evidence="3">
    <location>
        <begin position="314"/>
        <end position="445"/>
    </location>
</feature>
<dbReference type="AlphaFoldDB" id="A0A8J3DAR2"/>
<dbReference type="SUPFAM" id="SSF110296">
    <property type="entry name" value="Oligoxyloglucan reducing end-specific cellobiohydrolase"/>
    <property type="match status" value="3"/>
</dbReference>
<dbReference type="PANTHER" id="PTHR47199">
    <property type="entry name" value="PHOTOSYSTEM II STABILITY/ASSEMBLY FACTOR HCF136, CHLOROPLASTIC"/>
    <property type="match status" value="1"/>
</dbReference>
<evidence type="ECO:0000313" key="5">
    <source>
        <dbReference type="Proteomes" id="UP000598271"/>
    </source>
</evidence>
<evidence type="ECO:0000313" key="4">
    <source>
        <dbReference type="EMBL" id="GHB77273.1"/>
    </source>
</evidence>